<evidence type="ECO:0000256" key="4">
    <source>
        <dbReference type="ARBA" id="ARBA00022692"/>
    </source>
</evidence>
<feature type="transmembrane region" description="Helical" evidence="8">
    <location>
        <begin position="319"/>
        <end position="340"/>
    </location>
</feature>
<dbReference type="InterPro" id="IPR026612">
    <property type="entry name" value="STRA6-like"/>
</dbReference>
<keyword evidence="10" id="KW-1185">Reference proteome</keyword>
<feature type="transmembrane region" description="Helical" evidence="8">
    <location>
        <begin position="422"/>
        <end position="448"/>
    </location>
</feature>
<feature type="transmembrane region" description="Helical" evidence="8">
    <location>
        <begin position="176"/>
        <end position="195"/>
    </location>
</feature>
<dbReference type="PANTHER" id="PTHR21444:SF17">
    <property type="entry name" value="STIMULATED BY RETINOIC ACID GENE 6 PROTEIN-LIKE"/>
    <property type="match status" value="1"/>
</dbReference>
<dbReference type="GO" id="GO:0071939">
    <property type="term" value="P:vitamin A import into cell"/>
    <property type="evidence" value="ECO:0007669"/>
    <property type="project" value="TreeGrafter"/>
</dbReference>
<dbReference type="PANTHER" id="PTHR21444">
    <property type="entry name" value="COILED-COIL DOMAIN-CONTAINING PROTEIN 180"/>
    <property type="match status" value="1"/>
</dbReference>
<keyword evidence="5 8" id="KW-1133">Transmembrane helix</keyword>
<dbReference type="GO" id="GO:0038023">
    <property type="term" value="F:signaling receptor activity"/>
    <property type="evidence" value="ECO:0007669"/>
    <property type="project" value="InterPro"/>
</dbReference>
<keyword evidence="6 8" id="KW-0472">Membrane</keyword>
<dbReference type="EMBL" id="OW240916">
    <property type="protein sequence ID" value="CAH2293670.1"/>
    <property type="molecule type" value="Genomic_DNA"/>
</dbReference>
<proteinExistence type="predicted"/>
<dbReference type="AlphaFoldDB" id="A0AAD1S6B7"/>
<evidence type="ECO:0000256" key="8">
    <source>
        <dbReference type="SAM" id="Phobius"/>
    </source>
</evidence>
<sequence length="645" mass="74222">MDSQSVRASQENATCKSYIDMDLFLHCSLVPSVLIILALSFLERRRNKTIIDDRIQLLDRRFGFVIPLDLIGTFNNRWTFGFAFGAIANKVMSLFSDEYLPAGTPPWARALGLLAGALEVGLSYYPIFACLTSDNKIIGSITGFLYSLTWFIVMLVDIVLCPHGDMIGLYEKVIFNWPSLLCFIFLLGRFVHMFIKSVRILMGSDISRDENLFLPEHQANHVKRLFRKPVEEQKSWFERKIYTWDPCFKFPSRMIGTTVLSLFCLYMFVTLEVSVFQLISQLLYTLEENMEQLIPEVAWSAYNQTVVNVKEFNGAIKGVWFITTFSSCFITVTYIFHILVCYRKHMKRLWVGEKGFLPIKYHKPSPSQSVAAIARYSGWQVAYILWGYLILHIVQTLFGMCFVYAFVFPINHGQGIALLRGLGFSVLSIAIVIGLMVLQVQLAGHFFLQKKISPEDKKKPLALNNRKAFHNFNYFFFFYNVILGLSACLIRLLSSLVLGSWLVARIDRTILQRGYESSDMGYNTWIGMIYVDHYHTNPVLMSFCNVLLERKAEKGLRESIAYYTFTSSTESHSSNKARTRWFLCYTLLNNPRLIIQRKPKQLDDLHSINDVSHTRLINASVLEAEVRNNKERPIVCSDVELTDTT</sequence>
<feature type="transmembrane region" description="Helical" evidence="8">
    <location>
        <begin position="107"/>
        <end position="125"/>
    </location>
</feature>
<organism evidence="9 10">
    <name type="scientific">Pelobates cultripes</name>
    <name type="common">Western spadefoot toad</name>
    <dbReference type="NCBI Taxonomy" id="61616"/>
    <lineage>
        <taxon>Eukaryota</taxon>
        <taxon>Metazoa</taxon>
        <taxon>Chordata</taxon>
        <taxon>Craniata</taxon>
        <taxon>Vertebrata</taxon>
        <taxon>Euteleostomi</taxon>
        <taxon>Amphibia</taxon>
        <taxon>Batrachia</taxon>
        <taxon>Anura</taxon>
        <taxon>Pelobatoidea</taxon>
        <taxon>Pelobatidae</taxon>
        <taxon>Pelobates</taxon>
    </lineage>
</organism>
<name>A0AAD1S6B7_PELCU</name>
<dbReference type="Proteomes" id="UP001295444">
    <property type="component" value="Chromosome 05"/>
</dbReference>
<keyword evidence="3" id="KW-1003">Cell membrane</keyword>
<feature type="transmembrane region" description="Helical" evidence="8">
    <location>
        <begin position="259"/>
        <end position="279"/>
    </location>
</feature>
<evidence type="ECO:0000256" key="5">
    <source>
        <dbReference type="ARBA" id="ARBA00022989"/>
    </source>
</evidence>
<evidence type="ECO:0000313" key="10">
    <source>
        <dbReference type="Proteomes" id="UP001295444"/>
    </source>
</evidence>
<protein>
    <submittedName>
        <fullName evidence="9">Stimulated by retinoic acid gene 6 -like</fullName>
    </submittedName>
</protein>
<feature type="transmembrane region" description="Helical" evidence="8">
    <location>
        <begin position="23"/>
        <end position="42"/>
    </location>
</feature>
<feature type="transmembrane region" description="Helical" evidence="8">
    <location>
        <begin position="137"/>
        <end position="156"/>
    </location>
</feature>
<evidence type="ECO:0000256" key="2">
    <source>
        <dbReference type="ARBA" id="ARBA00022448"/>
    </source>
</evidence>
<dbReference type="GO" id="GO:0005886">
    <property type="term" value="C:plasma membrane"/>
    <property type="evidence" value="ECO:0007669"/>
    <property type="project" value="UniProtKB-SubCell"/>
</dbReference>
<feature type="transmembrane region" description="Helical" evidence="8">
    <location>
        <begin position="62"/>
        <end position="87"/>
    </location>
</feature>
<gene>
    <name evidence="9" type="ORF">PECUL_23A015815</name>
</gene>
<reference evidence="9" key="1">
    <citation type="submission" date="2022-03" db="EMBL/GenBank/DDBJ databases">
        <authorList>
            <person name="Alioto T."/>
            <person name="Alioto T."/>
            <person name="Gomez Garrido J."/>
        </authorList>
    </citation>
    <scope>NUCLEOTIDE SEQUENCE</scope>
</reference>
<keyword evidence="4 8" id="KW-0812">Transmembrane</keyword>
<evidence type="ECO:0000256" key="6">
    <source>
        <dbReference type="ARBA" id="ARBA00023136"/>
    </source>
</evidence>
<evidence type="ECO:0000256" key="1">
    <source>
        <dbReference type="ARBA" id="ARBA00004651"/>
    </source>
</evidence>
<evidence type="ECO:0000313" key="9">
    <source>
        <dbReference type="EMBL" id="CAH2293670.1"/>
    </source>
</evidence>
<keyword evidence="7" id="KW-0675">Receptor</keyword>
<keyword evidence="2" id="KW-0813">Transport</keyword>
<feature type="transmembrane region" description="Helical" evidence="8">
    <location>
        <begin position="385"/>
        <end position="410"/>
    </location>
</feature>
<evidence type="ECO:0000256" key="7">
    <source>
        <dbReference type="ARBA" id="ARBA00023170"/>
    </source>
</evidence>
<feature type="transmembrane region" description="Helical" evidence="8">
    <location>
        <begin position="476"/>
        <end position="503"/>
    </location>
</feature>
<comment type="subcellular location">
    <subcellularLocation>
        <location evidence="1">Cell membrane</location>
        <topology evidence="1">Multi-pass membrane protein</topology>
    </subcellularLocation>
</comment>
<dbReference type="Pfam" id="PF14752">
    <property type="entry name" value="RBP_receptor"/>
    <property type="match status" value="1"/>
</dbReference>
<accession>A0AAD1S6B7</accession>
<dbReference type="GO" id="GO:0034632">
    <property type="term" value="F:retinol transmembrane transporter activity"/>
    <property type="evidence" value="ECO:0007669"/>
    <property type="project" value="InterPro"/>
</dbReference>
<evidence type="ECO:0000256" key="3">
    <source>
        <dbReference type="ARBA" id="ARBA00022475"/>
    </source>
</evidence>